<accession>A0A1M6VS23</accession>
<evidence type="ECO:0000313" key="2">
    <source>
        <dbReference type="EMBL" id="SHK84312.1"/>
    </source>
</evidence>
<name>A0A1M6VS23_9ACTN</name>
<dbReference type="STRING" id="758803.SAMN05421803_1371"/>
<dbReference type="AlphaFoldDB" id="A0A1M6VS23"/>
<feature type="non-terminal residue" evidence="2">
    <location>
        <position position="1"/>
    </location>
</feature>
<sequence length="322" mass="35325">RGRCARPSPPGVRGAEYALVDRLGSGCGSTLTGCAWGPETVHVSPPMALGGHGCALRTGRAPRAHHPLQGAFLPPRAAGLGSPRLTQPRITPPPLWTRAQRTGPEVCRPPTAPGPGPRSAGRPPQAAELSENSGRALTPWGQGGSVALRLWRRSRSADRQGPGAPVRRTTTTPQAPVTSTAVAQVAVRRPAGAGRPGSENNHHAASPAPPRPLRLGLVQQPRAPHQTQMRIRLRMIAQRPLTHRIELLRQQPRRPRAIHQMREQLLRLRTPTRRQIRLDQPRRAQMETPLTPRQPVITVIPVHRRPTAQLRLDRRHRRLEPL</sequence>
<keyword evidence="3" id="KW-1185">Reference proteome</keyword>
<evidence type="ECO:0000256" key="1">
    <source>
        <dbReference type="SAM" id="MobiDB-lite"/>
    </source>
</evidence>
<dbReference type="Proteomes" id="UP000184452">
    <property type="component" value="Unassembled WGS sequence"/>
</dbReference>
<dbReference type="EMBL" id="FQZK01000037">
    <property type="protein sequence ID" value="SHK84312.1"/>
    <property type="molecule type" value="Genomic_DNA"/>
</dbReference>
<feature type="non-terminal residue" evidence="2">
    <location>
        <position position="322"/>
    </location>
</feature>
<organism evidence="2 3">
    <name type="scientific">Nocardiopsis flavescens</name>
    <dbReference type="NCBI Taxonomy" id="758803"/>
    <lineage>
        <taxon>Bacteria</taxon>
        <taxon>Bacillati</taxon>
        <taxon>Actinomycetota</taxon>
        <taxon>Actinomycetes</taxon>
        <taxon>Streptosporangiales</taxon>
        <taxon>Nocardiopsidaceae</taxon>
        <taxon>Nocardiopsis</taxon>
    </lineage>
</organism>
<evidence type="ECO:0000313" key="3">
    <source>
        <dbReference type="Proteomes" id="UP000184452"/>
    </source>
</evidence>
<protein>
    <submittedName>
        <fullName evidence="2">Uncharacterized protein</fullName>
    </submittedName>
</protein>
<proteinExistence type="predicted"/>
<gene>
    <name evidence="2" type="ORF">SAMN05421803_1371</name>
</gene>
<reference evidence="2 3" key="1">
    <citation type="submission" date="2016-11" db="EMBL/GenBank/DDBJ databases">
        <authorList>
            <person name="Jaros S."/>
            <person name="Januszkiewicz K."/>
            <person name="Wedrychowicz H."/>
        </authorList>
    </citation>
    <scope>NUCLEOTIDE SEQUENCE [LARGE SCALE GENOMIC DNA]</scope>
    <source>
        <strain evidence="2 3">CGMCC 4.5723</strain>
    </source>
</reference>
<feature type="region of interest" description="Disordered" evidence="1">
    <location>
        <begin position="76"/>
        <end position="141"/>
    </location>
</feature>
<feature type="compositionally biased region" description="Low complexity" evidence="1">
    <location>
        <begin position="117"/>
        <end position="127"/>
    </location>
</feature>
<feature type="region of interest" description="Disordered" evidence="1">
    <location>
        <begin position="154"/>
        <end position="215"/>
    </location>
</feature>
<feature type="compositionally biased region" description="Low complexity" evidence="1">
    <location>
        <begin position="164"/>
        <end position="183"/>
    </location>
</feature>